<keyword evidence="17" id="KW-0735">Signal-anchor</keyword>
<dbReference type="GO" id="GO:0006508">
    <property type="term" value="P:proteolysis"/>
    <property type="evidence" value="ECO:0007669"/>
    <property type="project" value="UniProtKB-KW"/>
</dbReference>
<dbReference type="InterPro" id="IPR001460">
    <property type="entry name" value="PCN-bd_Tpept"/>
</dbReference>
<dbReference type="InterPro" id="IPR001264">
    <property type="entry name" value="Glyco_trans_51"/>
</dbReference>
<proteinExistence type="inferred from homology"/>
<evidence type="ECO:0000256" key="15">
    <source>
        <dbReference type="ARBA" id="ARBA00022801"/>
    </source>
</evidence>
<dbReference type="UniPathway" id="UPA00219"/>
<evidence type="ECO:0000256" key="17">
    <source>
        <dbReference type="ARBA" id="ARBA00022968"/>
    </source>
</evidence>
<dbReference type="AlphaFoldDB" id="A0A4D6Y0E9"/>
<dbReference type="InterPro" id="IPR036950">
    <property type="entry name" value="PBP_transglycosylase"/>
</dbReference>
<keyword evidence="22" id="KW-0511">Multifunctional enzyme</keyword>
<dbReference type="Gene3D" id="1.10.3810.10">
    <property type="entry name" value="Biosynthetic peptidoglycan transglycosylase-like"/>
    <property type="match status" value="1"/>
</dbReference>
<evidence type="ECO:0000256" key="6">
    <source>
        <dbReference type="ARBA" id="ARBA00007739"/>
    </source>
</evidence>
<evidence type="ECO:0000256" key="5">
    <source>
        <dbReference type="ARBA" id="ARBA00007090"/>
    </source>
</evidence>
<dbReference type="InterPro" id="IPR028166">
    <property type="entry name" value="UB2H"/>
</dbReference>
<comment type="similarity">
    <text evidence="6 29">In the N-terminal section; belongs to the glycosyltransferase 51 family.</text>
</comment>
<keyword evidence="8" id="KW-1003">Cell membrane</keyword>
<dbReference type="Gene3D" id="3.30.2060.10">
    <property type="entry name" value="Penicillin-binding protein 1b domain"/>
    <property type="match status" value="1"/>
</dbReference>
<comment type="catalytic activity">
    <reaction evidence="25">
        <text>Preferential cleavage: (Ac)2-L-Lys-D-Ala-|-D-Ala. Also transpeptidation of peptidyl-alanyl moieties that are N-acyl substituents of D-alanine.</text>
        <dbReference type="EC" id="3.4.16.4"/>
    </reaction>
</comment>
<dbReference type="GO" id="GO:0030288">
    <property type="term" value="C:outer membrane-bounded periplasmic space"/>
    <property type="evidence" value="ECO:0007669"/>
    <property type="project" value="TreeGrafter"/>
</dbReference>
<dbReference type="InterPro" id="IPR012338">
    <property type="entry name" value="Beta-lactam/transpept-like"/>
</dbReference>
<dbReference type="FunFam" id="1.10.3810.10:FF:000002">
    <property type="entry name" value="Penicillin-binding protein 1B"/>
    <property type="match status" value="1"/>
</dbReference>
<comment type="pathway">
    <text evidence="4 29">Cell wall biogenesis; peptidoglycan biosynthesis.</text>
</comment>
<dbReference type="Pfam" id="PF14814">
    <property type="entry name" value="UB2H"/>
    <property type="match status" value="1"/>
</dbReference>
<dbReference type="PANTHER" id="PTHR32282">
    <property type="entry name" value="BINDING PROTEIN TRANSPEPTIDASE, PUTATIVE-RELATED"/>
    <property type="match status" value="1"/>
</dbReference>
<dbReference type="Pfam" id="PF00912">
    <property type="entry name" value="Transgly"/>
    <property type="match status" value="1"/>
</dbReference>
<dbReference type="SUPFAM" id="SSF56601">
    <property type="entry name" value="beta-lactamase/transpeptidase-like"/>
    <property type="match status" value="1"/>
</dbReference>
<evidence type="ECO:0000259" key="32">
    <source>
        <dbReference type="Pfam" id="PF00905"/>
    </source>
</evidence>
<feature type="transmembrane region" description="Helical" evidence="31">
    <location>
        <begin position="12"/>
        <end position="31"/>
    </location>
</feature>
<keyword evidence="11" id="KW-0645">Protease</keyword>
<dbReference type="GO" id="GO:0071555">
    <property type="term" value="P:cell wall organization"/>
    <property type="evidence" value="ECO:0007669"/>
    <property type="project" value="UniProtKB-UniRule"/>
</dbReference>
<dbReference type="NCBIfam" id="NF011423">
    <property type="entry name" value="PRK14850.1"/>
    <property type="match status" value="1"/>
</dbReference>
<comment type="pathway">
    <text evidence="27">Glycan biosynthesis.</text>
</comment>
<dbReference type="GO" id="GO:0009274">
    <property type="term" value="C:peptidoglycan-based cell wall"/>
    <property type="evidence" value="ECO:0007669"/>
    <property type="project" value="UniProtKB-UniRule"/>
</dbReference>
<evidence type="ECO:0000256" key="24">
    <source>
        <dbReference type="ARBA" id="ARBA00032454"/>
    </source>
</evidence>
<evidence type="ECO:0000256" key="18">
    <source>
        <dbReference type="ARBA" id="ARBA00022984"/>
    </source>
</evidence>
<evidence type="ECO:0000256" key="23">
    <source>
        <dbReference type="ARBA" id="ARBA00023316"/>
    </source>
</evidence>
<keyword evidence="14 31" id="KW-0812">Transmembrane</keyword>
<feature type="domain" description="Glycosyl transferase family 51" evidence="33">
    <location>
        <begin position="146"/>
        <end position="320"/>
    </location>
</feature>
<dbReference type="GO" id="GO:0008360">
    <property type="term" value="P:regulation of cell shape"/>
    <property type="evidence" value="ECO:0007669"/>
    <property type="project" value="UniProtKB-UniRule"/>
</dbReference>
<dbReference type="InterPro" id="IPR050396">
    <property type="entry name" value="Glycosyltr_51/Transpeptidase"/>
</dbReference>
<evidence type="ECO:0000256" key="29">
    <source>
        <dbReference type="PIRNR" id="PIRNR002799"/>
    </source>
</evidence>
<dbReference type="InterPro" id="IPR023346">
    <property type="entry name" value="Lysozyme-like_dom_sf"/>
</dbReference>
<keyword evidence="20 31" id="KW-0472">Membrane</keyword>
<evidence type="ECO:0000256" key="9">
    <source>
        <dbReference type="ARBA" id="ARBA00022519"/>
    </source>
</evidence>
<keyword evidence="18 29" id="KW-0573">Peptidoglycan synthesis</keyword>
<dbReference type="SUPFAM" id="SSF53955">
    <property type="entry name" value="Lysozyme-like"/>
    <property type="match status" value="1"/>
</dbReference>
<dbReference type="RefSeq" id="WP_158355921.1">
    <property type="nucleotide sequence ID" value="NZ_CP034870.1"/>
</dbReference>
<evidence type="ECO:0000259" key="33">
    <source>
        <dbReference type="Pfam" id="PF00912"/>
    </source>
</evidence>
<dbReference type="GO" id="GO:0009252">
    <property type="term" value="P:peptidoglycan biosynthetic process"/>
    <property type="evidence" value="ECO:0007669"/>
    <property type="project" value="UniProtKB-UniRule"/>
</dbReference>
<comment type="similarity">
    <text evidence="5 29">In the C-terminal section; belongs to the transpeptidase family.</text>
</comment>
<evidence type="ECO:0000256" key="30">
    <source>
        <dbReference type="PIRSR" id="PIRSR002799-1"/>
    </source>
</evidence>
<dbReference type="GO" id="GO:0008658">
    <property type="term" value="F:penicillin binding"/>
    <property type="evidence" value="ECO:0007669"/>
    <property type="project" value="UniProtKB-UniRule"/>
</dbReference>
<dbReference type="GO" id="GO:0008955">
    <property type="term" value="F:peptidoglycan glycosyltransferase activity"/>
    <property type="evidence" value="ECO:0007669"/>
    <property type="project" value="UniProtKB-UniRule"/>
</dbReference>
<feature type="domain" description="Bifunctional transglycosylase second" evidence="34">
    <location>
        <begin position="55"/>
        <end position="139"/>
    </location>
</feature>
<dbReference type="FunFam" id="3.40.710.10:FF:000006">
    <property type="entry name" value="Penicillin-binding protein 1B"/>
    <property type="match status" value="1"/>
</dbReference>
<dbReference type="GO" id="GO:0005886">
    <property type="term" value="C:plasma membrane"/>
    <property type="evidence" value="ECO:0007669"/>
    <property type="project" value="UniProtKB-SubCell"/>
</dbReference>
<evidence type="ECO:0000256" key="20">
    <source>
        <dbReference type="ARBA" id="ARBA00023136"/>
    </source>
</evidence>
<dbReference type="GO" id="GO:0009002">
    <property type="term" value="F:serine-type D-Ala-D-Ala carboxypeptidase activity"/>
    <property type="evidence" value="ECO:0007669"/>
    <property type="project" value="UniProtKB-EC"/>
</dbReference>
<dbReference type="NCBIfam" id="TIGR02071">
    <property type="entry name" value="PBP_1b"/>
    <property type="match status" value="1"/>
</dbReference>
<feature type="domain" description="Penicillin-binding protein transpeptidase" evidence="32">
    <location>
        <begin position="415"/>
        <end position="664"/>
    </location>
</feature>
<evidence type="ECO:0000256" key="8">
    <source>
        <dbReference type="ARBA" id="ARBA00022475"/>
    </source>
</evidence>
<evidence type="ECO:0000256" key="7">
    <source>
        <dbReference type="ARBA" id="ARBA00018637"/>
    </source>
</evidence>
<evidence type="ECO:0000256" key="12">
    <source>
        <dbReference type="ARBA" id="ARBA00022676"/>
    </source>
</evidence>
<name>A0A4D6Y0E9_9GAMM</name>
<evidence type="ECO:0000256" key="25">
    <source>
        <dbReference type="ARBA" id="ARBA00034000"/>
    </source>
</evidence>
<dbReference type="GO" id="GO:0046677">
    <property type="term" value="P:response to antibiotic"/>
    <property type="evidence" value="ECO:0007669"/>
    <property type="project" value="UniProtKB-UniRule"/>
</dbReference>
<dbReference type="InterPro" id="IPR011813">
    <property type="entry name" value="PBP_1b"/>
</dbReference>
<dbReference type="PIRSF" id="PIRSF002799">
    <property type="entry name" value="PBP_1b"/>
    <property type="match status" value="1"/>
</dbReference>
<dbReference type="EMBL" id="CP034870">
    <property type="protein sequence ID" value="QCI22079.1"/>
    <property type="molecule type" value="Genomic_DNA"/>
</dbReference>
<evidence type="ECO:0000256" key="10">
    <source>
        <dbReference type="ARBA" id="ARBA00022645"/>
    </source>
</evidence>
<dbReference type="Gene3D" id="3.40.710.10">
    <property type="entry name" value="DD-peptidase/beta-lactamase superfamily"/>
    <property type="match status" value="1"/>
</dbReference>
<evidence type="ECO:0000256" key="26">
    <source>
        <dbReference type="ARBA" id="ARBA00049902"/>
    </source>
</evidence>
<reference evidence="35 36" key="1">
    <citation type="submission" date="2018-12" db="EMBL/GenBank/DDBJ databases">
        <authorList>
            <person name="Chong R.A."/>
        </authorList>
    </citation>
    <scope>NUCLEOTIDE SEQUENCE [LARGE SCALE GENOMIC DNA]</scope>
    <source>
        <strain evidence="35 36">Lps</strain>
    </source>
</reference>
<feature type="active site" description="Acyl-ester intermediate; for transpeptidase activity" evidence="30">
    <location>
        <position position="452"/>
    </location>
</feature>
<evidence type="ECO:0000256" key="31">
    <source>
        <dbReference type="SAM" id="Phobius"/>
    </source>
</evidence>
<evidence type="ECO:0000256" key="1">
    <source>
        <dbReference type="ARBA" id="ARBA00002624"/>
    </source>
</evidence>
<evidence type="ECO:0000256" key="19">
    <source>
        <dbReference type="ARBA" id="ARBA00022989"/>
    </source>
</evidence>
<evidence type="ECO:0000256" key="3">
    <source>
        <dbReference type="ARBA" id="ARBA00004533"/>
    </source>
</evidence>
<organism evidence="35 36">
    <name type="scientific">Buchnera aphidicola</name>
    <name type="common">Lipaphis pseudobrassicae</name>
    <dbReference type="NCBI Taxonomy" id="1258543"/>
    <lineage>
        <taxon>Bacteria</taxon>
        <taxon>Pseudomonadati</taxon>
        <taxon>Pseudomonadota</taxon>
        <taxon>Gammaproteobacteria</taxon>
        <taxon>Enterobacterales</taxon>
        <taxon>Erwiniaceae</taxon>
        <taxon>Buchnera</taxon>
    </lineage>
</organism>
<evidence type="ECO:0000256" key="11">
    <source>
        <dbReference type="ARBA" id="ARBA00022670"/>
    </source>
</evidence>
<feature type="active site" description="Proton donor; for transglycosylase activity" evidence="30">
    <location>
        <position position="175"/>
    </location>
</feature>
<comment type="subcellular location">
    <subcellularLocation>
        <location evidence="3">Cell inner membrane</location>
    </subcellularLocation>
    <subcellularLocation>
        <location evidence="2">Cell membrane</location>
        <topology evidence="2">Single-pass type II membrane protein</topology>
    </subcellularLocation>
</comment>
<dbReference type="PANTHER" id="PTHR32282:SF11">
    <property type="entry name" value="PENICILLIN-BINDING PROTEIN 1B"/>
    <property type="match status" value="1"/>
</dbReference>
<comment type="function">
    <text evidence="1 29">Cell wall formation. Synthesis of cross-linked peptidoglycan from the lipid intermediates. The enzyme has a penicillin-insensitive transglycosylase N-terminal domain (formation of linear glycan strands) and a penicillin-sensitive transpeptidase C-terminal domain (cross-linking of the peptide subunits).</text>
</comment>
<keyword evidence="13 29" id="KW-0808">Transferase</keyword>
<dbReference type="Proteomes" id="UP000298564">
    <property type="component" value="Chromosome"/>
</dbReference>
<reference evidence="35 36" key="2">
    <citation type="submission" date="2019-05" db="EMBL/GenBank/DDBJ databases">
        <title>Genome evolution of the obligate endosymbiont Buchnera aphidicola.</title>
        <authorList>
            <person name="Moran N.A."/>
        </authorList>
    </citation>
    <scope>NUCLEOTIDE SEQUENCE [LARGE SCALE GENOMIC DNA]</scope>
    <source>
        <strain evidence="35 36">Lps</strain>
    </source>
</reference>
<evidence type="ECO:0000256" key="4">
    <source>
        <dbReference type="ARBA" id="ARBA00004752"/>
    </source>
</evidence>
<gene>
    <name evidence="35" type="primary">mrcB</name>
    <name evidence="35" type="ORF">D9V70_01030</name>
</gene>
<evidence type="ECO:0000256" key="14">
    <source>
        <dbReference type="ARBA" id="ARBA00022692"/>
    </source>
</evidence>
<evidence type="ECO:0000259" key="34">
    <source>
        <dbReference type="Pfam" id="PF14814"/>
    </source>
</evidence>
<evidence type="ECO:0000313" key="35">
    <source>
        <dbReference type="EMBL" id="QCI22079.1"/>
    </source>
</evidence>
<keyword evidence="12 29" id="KW-0328">Glycosyltransferase</keyword>
<evidence type="ECO:0000256" key="21">
    <source>
        <dbReference type="ARBA" id="ARBA00023251"/>
    </source>
</evidence>
<dbReference type="OrthoDB" id="9766909at2"/>
<dbReference type="Pfam" id="PF00905">
    <property type="entry name" value="Transpeptidase"/>
    <property type="match status" value="1"/>
</dbReference>
<accession>A0A4D6Y0E9</accession>
<evidence type="ECO:0000256" key="27">
    <source>
        <dbReference type="ARBA" id="ARBA00060592"/>
    </source>
</evidence>
<evidence type="ECO:0000256" key="13">
    <source>
        <dbReference type="ARBA" id="ARBA00022679"/>
    </source>
</evidence>
<keyword evidence="19 31" id="KW-1133">Transmembrane helix</keyword>
<evidence type="ECO:0000313" key="36">
    <source>
        <dbReference type="Proteomes" id="UP000298564"/>
    </source>
</evidence>
<comment type="catalytic activity">
    <reaction evidence="26">
        <text>[GlcNAc-(1-&gt;4)-Mur2Ac(oyl-L-Ala-gamma-D-Glu-L-Lys-D-Ala-D-Ala)](n)-di-trans,octa-cis-undecaprenyl diphosphate + beta-D-GlcNAc-(1-&gt;4)-Mur2Ac(oyl-L-Ala-gamma-D-Glu-L-Lys-D-Ala-D-Ala)-di-trans,octa-cis-undecaprenyl diphosphate = [GlcNAc-(1-&gt;4)-Mur2Ac(oyl-L-Ala-gamma-D-Glu-L-Lys-D-Ala-D-Ala)](n+1)-di-trans,octa-cis-undecaprenyl diphosphate + di-trans,octa-cis-undecaprenyl diphosphate + H(+)</text>
        <dbReference type="Rhea" id="RHEA:23708"/>
        <dbReference type="Rhea" id="RHEA-COMP:9602"/>
        <dbReference type="Rhea" id="RHEA-COMP:9603"/>
        <dbReference type="ChEBI" id="CHEBI:15378"/>
        <dbReference type="ChEBI" id="CHEBI:58405"/>
        <dbReference type="ChEBI" id="CHEBI:60033"/>
        <dbReference type="ChEBI" id="CHEBI:78435"/>
        <dbReference type="EC" id="2.4.99.28"/>
    </reaction>
</comment>
<keyword evidence="23 29" id="KW-0961">Cell wall biogenesis/degradation</keyword>
<sequence length="766" mass="88242">MYINKKKRKILMKIFFLALILFISYGVYLYLKISKQINGKVWDFPTEIYGRVINLEPGSLYSKKEISNLLKNSMYKQVDEVMLPGEYSIKTNTIEFIRRAFAFPDIKENELYTRLFFNHNILTKITNIENNRDFSFFRLDPKLITMLKSSERKKRIFIARNKFPEMLVKTLLVIEDKYFYEHEGINISSIGRAFLANIMAGHTIQGGSTLTQQLVKNLFLTNTRSITRKINEMYMALILDCFYTKNRILELYLNEVYLGQDGDEQIRGFPLASIYYFGRSIDELTLEQYALLVGMVKGASLYNPWTNPTSALNRRNLVLLSLYHQKYITKKIYQKLCKRPLNIQPKGNIIAPHPSFVQLVHSELKKKINCNIENCSGIKVFTTLDYMSQNAIEKAVKIGIPRLKKQKKLKDLEVAMIVIDKTTGEIQALIGGSEPQFDGYNRALNARRSIGSLSKPITYLTALSQPDKYNLNTWISDEPISIKLDNGRYWIPNNNNYHFSGKVTLLDALSESINIPTVNLSLDIGLKKLIESWLRLGISKKYLSPFPSISLGAINLTPIEIAQVFQIISNGGYKSSLSSVRSVMSHDGKILYQSLPDSKYIVSSEASYLTLYAMQEAIKSGTAKSLGKIFKHIHLAGKTGTTNNLIDNWFVGIDGKQIVITWIGRDNNRTTKLYSSSGAMRIYEQYLYYQHPKILILKPPKNVNMFYMDSSGKLFCEKNNKSNRLIPIWSINKEKNCYKQPLLEYFSKSKNKKQHFLFWLKDLFIH</sequence>
<keyword evidence="10" id="KW-0121">Carboxypeptidase</keyword>
<evidence type="ECO:0000256" key="16">
    <source>
        <dbReference type="ARBA" id="ARBA00022960"/>
    </source>
</evidence>
<evidence type="ECO:0000256" key="2">
    <source>
        <dbReference type="ARBA" id="ARBA00004401"/>
    </source>
</evidence>
<keyword evidence="21" id="KW-0046">Antibiotic resistance</keyword>
<keyword evidence="16 29" id="KW-0133">Cell shape</keyword>
<evidence type="ECO:0000256" key="22">
    <source>
        <dbReference type="ARBA" id="ARBA00023268"/>
    </source>
</evidence>
<keyword evidence="15" id="KW-0378">Hydrolase</keyword>
<evidence type="ECO:0000256" key="28">
    <source>
        <dbReference type="NCBIfam" id="TIGR02071"/>
    </source>
</evidence>
<protein>
    <recommendedName>
        <fullName evidence="7 28">Penicillin-binding protein 1B</fullName>
        <shortName evidence="29">PBP-1b</shortName>
        <shortName evidence="29">PBP1b</shortName>
    </recommendedName>
    <alternativeName>
        <fullName evidence="24 29">Murein polymerase</fullName>
    </alternativeName>
</protein>
<keyword evidence="9" id="KW-0997">Cell inner membrane</keyword>